<proteinExistence type="inferred from homology"/>
<reference evidence="18" key="1">
    <citation type="journal article" date="2016" name="Nat. Commun.">
        <title>Genome analysis of three Pneumocystis species reveals adaptation mechanisms to life exclusively in mammalian hosts.</title>
        <authorList>
            <person name="Ma L."/>
            <person name="Chen Z."/>
            <person name="Huang D.W."/>
            <person name="Kutty G."/>
            <person name="Ishihara M."/>
            <person name="Wang H."/>
            <person name="Abouelleil A."/>
            <person name="Bishop L."/>
            <person name="Davey E."/>
            <person name="Deng R."/>
            <person name="Deng X."/>
            <person name="Fan L."/>
            <person name="Fantoni G."/>
            <person name="Fitzgerald M."/>
            <person name="Gogineni E."/>
            <person name="Goldberg J.M."/>
            <person name="Handley G."/>
            <person name="Hu X."/>
            <person name="Huber C."/>
            <person name="Jiao X."/>
            <person name="Jones K."/>
            <person name="Levin J.Z."/>
            <person name="Liu Y."/>
            <person name="Macdonald P."/>
            <person name="Melnikov A."/>
            <person name="Raley C."/>
            <person name="Sassi M."/>
            <person name="Sherman B.T."/>
            <person name="Song X."/>
            <person name="Sykes S."/>
            <person name="Tran B."/>
            <person name="Walsh L."/>
            <person name="Xia Y."/>
            <person name="Yang J."/>
            <person name="Young S."/>
            <person name="Zeng Q."/>
            <person name="Zheng X."/>
            <person name="Stephens R."/>
            <person name="Nusbaum C."/>
            <person name="Birren B.W."/>
            <person name="Azadi P."/>
            <person name="Lempicki R.A."/>
            <person name="Cuomo C.A."/>
            <person name="Kovacs J.A."/>
        </authorList>
    </citation>
    <scope>NUCLEOTIDE SEQUENCE [LARGE SCALE GENOMIC DNA]</scope>
    <source>
        <strain evidence="18">B80</strain>
    </source>
</reference>
<dbReference type="InterPro" id="IPR001650">
    <property type="entry name" value="Helicase_C-like"/>
</dbReference>
<dbReference type="InterPro" id="IPR001841">
    <property type="entry name" value="Znf_RING"/>
</dbReference>
<dbReference type="InterPro" id="IPR000330">
    <property type="entry name" value="SNF2_N"/>
</dbReference>
<comment type="caution">
    <text evidence="17">The sequence shown here is derived from an EMBL/GenBank/DDBJ whole genome shotgun (WGS) entry which is preliminary data.</text>
</comment>
<protein>
    <recommendedName>
        <fullName evidence="19">DNA repair protein RAD5</fullName>
    </recommendedName>
</protein>
<keyword evidence="7" id="KW-0378">Hydrolase</keyword>
<dbReference type="Pfam" id="PF00176">
    <property type="entry name" value="SNF2-rel_dom"/>
    <property type="match status" value="1"/>
</dbReference>
<dbReference type="CDD" id="cd18008">
    <property type="entry name" value="DEXDc_SHPRH-like"/>
    <property type="match status" value="1"/>
</dbReference>
<dbReference type="SUPFAM" id="SSF57850">
    <property type="entry name" value="RING/U-box"/>
    <property type="match status" value="1"/>
</dbReference>
<dbReference type="GO" id="GO:0006281">
    <property type="term" value="P:DNA repair"/>
    <property type="evidence" value="ECO:0007669"/>
    <property type="project" value="UniProtKB-KW"/>
</dbReference>
<dbReference type="PANTHER" id="PTHR45626:SF22">
    <property type="entry name" value="DNA REPAIR PROTEIN RAD5"/>
    <property type="match status" value="1"/>
</dbReference>
<name>A0A0W4ZGC0_PNEC8</name>
<comment type="similarity">
    <text evidence="2">Belongs to the SNF2/RAD54 helicase family.</text>
</comment>
<dbReference type="GO" id="GO:0016818">
    <property type="term" value="F:hydrolase activity, acting on acid anhydrides, in phosphorus-containing anhydrides"/>
    <property type="evidence" value="ECO:0007669"/>
    <property type="project" value="InterPro"/>
</dbReference>
<dbReference type="Pfam" id="PF08797">
    <property type="entry name" value="HIRAN"/>
    <property type="match status" value="1"/>
</dbReference>
<evidence type="ECO:0000256" key="5">
    <source>
        <dbReference type="ARBA" id="ARBA00022763"/>
    </source>
</evidence>
<keyword evidence="4" id="KW-0547">Nucleotide-binding</keyword>
<keyword evidence="8" id="KW-0347">Helicase</keyword>
<dbReference type="GO" id="GO:0008270">
    <property type="term" value="F:zinc ion binding"/>
    <property type="evidence" value="ECO:0007669"/>
    <property type="project" value="UniProtKB-KW"/>
</dbReference>
<sequence>MNRLEKRPKLDSFYHHEEDRADKCDKMESMIKELKVIIGDDVETEILEYLVQISKGNIEMALNMYFDKTWEKNQKEKKYINKESLGKKSWYLKYIGSFGMEGWANVSGTGFLSAGEAVLLKKQEKTNEKSKSKPFFSESAIKRRNSRQNSSSIIRFCTEKGIEIGRIPQESAIHISTLLEFKTCSFTASCIYVPDKIKIGDKILLQIVCFIHKEAFTTMKESLFSRENYIYEISRTEEIREQHRQAILWLLTKVGLEPDDSKTPDSRTIFKEVVKASKNTSSILSKMGYLNPCGENGSDSEEESKELEKEHINYIYKNAKSYNPSMKEALYWMMNKEREIDLSEEENTIHPLWQVFYWPSYNENGKKLDLENSDNRFYVNPYSGKLTLEFPRADQSFCGGILADEMGLGKTIEILSLIHSNKPVTSLDSTPFIMNSNASIRSCRTTLVVAPLSLLDQWRSEAEIASKPNSLKAQIYYGTDKSIDVLVQCQTSNQPDLLITSYGVVLSEWSQMTTNNKTFFNLFSIDFYRVVLDEAHYIKNRLSKTAKACSSLNAKRRWVLTGTPIVNKLEDLFSLIHFLKIEPWGNFVFWKTFITIPFESKDIPRALNNVRMIFENLILRRTKTTKDIHGNLIITLPSKEIITEEINLSPKEREIYDFIYTKAKQAFIESSASGTVFKNYITILTMLLRLRQSCCHPSLIKRGEKSDFLDLPFDKDIKNSINTDDIIDLKDLIEPFCNQDIEKQSTDTYKTCVIKSILEKAQNECSICSASPIVEEAITPCWHIACKSCIKKHIEFQKSHNKKPLCHMCRSPIDEQNIYEIIRKGSQDVNDSNCRIELRKFTSISSSKLDALIKQLFALKMSDPYAKSIIFSQFTTFLDLVEVFIKRDNFEFLRLDGGMSMKERSIVLEKFRTEKKGLILLASIRSGSVGLNLTAASWVFILDPWWNFGMENQAIDRVHRIGQTLPVKIVRFIVKDSIEEKMIQICKRKLMLADVSVTECQSREDVTKRRLEELQELFE</sequence>
<accession>A0A0W4ZGC0</accession>
<dbReference type="PANTHER" id="PTHR45626">
    <property type="entry name" value="TRANSCRIPTION TERMINATION FACTOR 2-RELATED"/>
    <property type="match status" value="1"/>
</dbReference>
<dbReference type="Proteomes" id="UP000054454">
    <property type="component" value="Unassembled WGS sequence"/>
</dbReference>
<comment type="subcellular location">
    <subcellularLocation>
        <location evidence="1">Nucleus</location>
    </subcellularLocation>
</comment>
<dbReference type="CDD" id="cd16572">
    <property type="entry name" value="RING-HC_SpRad8-like"/>
    <property type="match status" value="1"/>
</dbReference>
<dbReference type="RefSeq" id="XP_018225465.1">
    <property type="nucleotide sequence ID" value="XM_018370945.1"/>
</dbReference>
<evidence type="ECO:0000256" key="6">
    <source>
        <dbReference type="ARBA" id="ARBA00022771"/>
    </source>
</evidence>
<feature type="domain" description="Helicase C-terminal" evidence="16">
    <location>
        <begin position="852"/>
        <end position="1019"/>
    </location>
</feature>
<keyword evidence="10" id="KW-0067">ATP-binding</keyword>
<dbReference type="SUPFAM" id="SSF52540">
    <property type="entry name" value="P-loop containing nucleoside triphosphate hydrolases"/>
    <property type="match status" value="2"/>
</dbReference>
<evidence type="ECO:0000256" key="12">
    <source>
        <dbReference type="ARBA" id="ARBA00023242"/>
    </source>
</evidence>
<evidence type="ECO:0000256" key="7">
    <source>
        <dbReference type="ARBA" id="ARBA00022801"/>
    </source>
</evidence>
<dbReference type="PROSITE" id="PS51194">
    <property type="entry name" value="HELICASE_CTER"/>
    <property type="match status" value="1"/>
</dbReference>
<dbReference type="Pfam" id="PF24975">
    <property type="entry name" value="UBA_Rad5"/>
    <property type="match status" value="1"/>
</dbReference>
<feature type="domain" description="RING-type" evidence="14">
    <location>
        <begin position="765"/>
        <end position="810"/>
    </location>
</feature>
<evidence type="ECO:0000313" key="17">
    <source>
        <dbReference type="EMBL" id="KTW27423.1"/>
    </source>
</evidence>
<dbReference type="Gene3D" id="3.40.50.300">
    <property type="entry name" value="P-loop containing nucleotide triphosphate hydrolases"/>
    <property type="match status" value="1"/>
</dbReference>
<dbReference type="GO" id="GO:0005524">
    <property type="term" value="F:ATP binding"/>
    <property type="evidence" value="ECO:0007669"/>
    <property type="project" value="UniProtKB-KW"/>
</dbReference>
<dbReference type="SMART" id="SM00490">
    <property type="entry name" value="HELICc"/>
    <property type="match status" value="1"/>
</dbReference>
<dbReference type="Gene3D" id="3.30.40.10">
    <property type="entry name" value="Zinc/RING finger domain, C3HC4 (zinc finger)"/>
    <property type="match status" value="1"/>
</dbReference>
<evidence type="ECO:0000256" key="2">
    <source>
        <dbReference type="ARBA" id="ARBA00007025"/>
    </source>
</evidence>
<feature type="domain" description="Helicase ATP-binding" evidence="15">
    <location>
        <begin position="391"/>
        <end position="582"/>
    </location>
</feature>
<evidence type="ECO:0000313" key="18">
    <source>
        <dbReference type="Proteomes" id="UP000054454"/>
    </source>
</evidence>
<dbReference type="GO" id="GO:0004386">
    <property type="term" value="F:helicase activity"/>
    <property type="evidence" value="ECO:0007669"/>
    <property type="project" value="UniProtKB-KW"/>
</dbReference>
<dbReference type="InterPro" id="IPR014001">
    <property type="entry name" value="Helicase_ATP-bd"/>
</dbReference>
<dbReference type="InterPro" id="IPR049730">
    <property type="entry name" value="SNF2/RAD54-like_C"/>
</dbReference>
<keyword evidence="6 13" id="KW-0863">Zinc-finger</keyword>
<evidence type="ECO:0008006" key="19">
    <source>
        <dbReference type="Google" id="ProtNLM"/>
    </source>
</evidence>
<evidence type="ECO:0000259" key="16">
    <source>
        <dbReference type="PROSITE" id="PS51194"/>
    </source>
</evidence>
<dbReference type="VEuPathDB" id="FungiDB:T552_02401"/>
<dbReference type="InterPro" id="IPR038718">
    <property type="entry name" value="SNF2-like_sf"/>
</dbReference>
<keyword evidence="12" id="KW-0539">Nucleus</keyword>
<keyword evidence="5" id="KW-0227">DNA damage</keyword>
<dbReference type="GeneID" id="28937148"/>
<evidence type="ECO:0000256" key="9">
    <source>
        <dbReference type="ARBA" id="ARBA00022833"/>
    </source>
</evidence>
<gene>
    <name evidence="17" type="ORF">T552_02401</name>
</gene>
<dbReference type="PROSITE" id="PS50089">
    <property type="entry name" value="ZF_RING_2"/>
    <property type="match status" value="1"/>
</dbReference>
<evidence type="ECO:0000256" key="8">
    <source>
        <dbReference type="ARBA" id="ARBA00022806"/>
    </source>
</evidence>
<dbReference type="OrthoDB" id="2801544at2759"/>
<dbReference type="GO" id="GO:0008094">
    <property type="term" value="F:ATP-dependent activity, acting on DNA"/>
    <property type="evidence" value="ECO:0007669"/>
    <property type="project" value="TreeGrafter"/>
</dbReference>
<keyword evidence="9" id="KW-0862">Zinc</keyword>
<evidence type="ECO:0000256" key="13">
    <source>
        <dbReference type="PROSITE-ProRule" id="PRU00175"/>
    </source>
</evidence>
<dbReference type="InterPro" id="IPR027417">
    <property type="entry name" value="P-loop_NTPase"/>
</dbReference>
<dbReference type="SMART" id="SM00487">
    <property type="entry name" value="DEXDc"/>
    <property type="match status" value="1"/>
</dbReference>
<keyword evidence="11" id="KW-0234">DNA repair</keyword>
<organism evidence="17 18">
    <name type="scientific">Pneumocystis carinii (strain B80)</name>
    <name type="common">Rat pneumocystis pneumonia agent</name>
    <name type="synonym">Pneumocystis carinii f. sp. carinii</name>
    <dbReference type="NCBI Taxonomy" id="1408658"/>
    <lineage>
        <taxon>Eukaryota</taxon>
        <taxon>Fungi</taxon>
        <taxon>Dikarya</taxon>
        <taxon>Ascomycota</taxon>
        <taxon>Taphrinomycotina</taxon>
        <taxon>Pneumocystomycetes</taxon>
        <taxon>Pneumocystaceae</taxon>
        <taxon>Pneumocystis</taxon>
    </lineage>
</organism>
<dbReference type="InterPro" id="IPR050628">
    <property type="entry name" value="SNF2_RAD54_helicase_TF"/>
</dbReference>
<evidence type="ECO:0000256" key="1">
    <source>
        <dbReference type="ARBA" id="ARBA00004123"/>
    </source>
</evidence>
<dbReference type="Pfam" id="PF00271">
    <property type="entry name" value="Helicase_C"/>
    <property type="match status" value="1"/>
</dbReference>
<dbReference type="PROSITE" id="PS51192">
    <property type="entry name" value="HELICASE_ATP_BIND_1"/>
    <property type="match status" value="1"/>
</dbReference>
<dbReference type="InterPro" id="IPR014905">
    <property type="entry name" value="HIRAN"/>
</dbReference>
<evidence type="ECO:0000256" key="10">
    <source>
        <dbReference type="ARBA" id="ARBA00022840"/>
    </source>
</evidence>
<dbReference type="InterPro" id="IPR013083">
    <property type="entry name" value="Znf_RING/FYVE/PHD"/>
</dbReference>
<dbReference type="Gene3D" id="3.40.50.10810">
    <property type="entry name" value="Tandem AAA-ATPase domain"/>
    <property type="match status" value="1"/>
</dbReference>
<dbReference type="CDD" id="cd18793">
    <property type="entry name" value="SF2_C_SNF"/>
    <property type="match status" value="1"/>
</dbReference>
<dbReference type="SMART" id="SM00910">
    <property type="entry name" value="HIRAN"/>
    <property type="match status" value="1"/>
</dbReference>
<evidence type="ECO:0000259" key="15">
    <source>
        <dbReference type="PROSITE" id="PS51192"/>
    </source>
</evidence>
<evidence type="ECO:0000256" key="4">
    <source>
        <dbReference type="ARBA" id="ARBA00022741"/>
    </source>
</evidence>
<evidence type="ECO:0000256" key="3">
    <source>
        <dbReference type="ARBA" id="ARBA00022723"/>
    </source>
</evidence>
<evidence type="ECO:0000256" key="11">
    <source>
        <dbReference type="ARBA" id="ARBA00023204"/>
    </source>
</evidence>
<evidence type="ECO:0000259" key="14">
    <source>
        <dbReference type="PROSITE" id="PS50089"/>
    </source>
</evidence>
<keyword evidence="18" id="KW-1185">Reference proteome</keyword>
<dbReference type="GO" id="GO:0005634">
    <property type="term" value="C:nucleus"/>
    <property type="evidence" value="ECO:0007669"/>
    <property type="project" value="UniProtKB-SubCell"/>
</dbReference>
<keyword evidence="3" id="KW-0479">Metal-binding</keyword>
<dbReference type="GO" id="GO:0003676">
    <property type="term" value="F:nucleic acid binding"/>
    <property type="evidence" value="ECO:0007669"/>
    <property type="project" value="InterPro"/>
</dbReference>
<dbReference type="EMBL" id="LFVZ01000010">
    <property type="protein sequence ID" value="KTW27423.1"/>
    <property type="molecule type" value="Genomic_DNA"/>
</dbReference>
<dbReference type="AlphaFoldDB" id="A0A0W4ZGC0"/>